<reference evidence="2 3" key="1">
    <citation type="submission" date="2020-02" db="EMBL/GenBank/DDBJ databases">
        <title>Draft genome sequence of Haematococcus lacustris strain NIES-144.</title>
        <authorList>
            <person name="Morimoto D."/>
            <person name="Nakagawa S."/>
            <person name="Yoshida T."/>
            <person name="Sawayama S."/>
        </authorList>
    </citation>
    <scope>NUCLEOTIDE SEQUENCE [LARGE SCALE GENOMIC DNA]</scope>
    <source>
        <strain evidence="2 3">NIES-144</strain>
    </source>
</reference>
<accession>A0A6A0A5D7</accession>
<evidence type="ECO:0000313" key="3">
    <source>
        <dbReference type="Proteomes" id="UP000485058"/>
    </source>
</evidence>
<dbReference type="EMBL" id="BLLF01003581">
    <property type="protein sequence ID" value="GFH27697.1"/>
    <property type="molecule type" value="Genomic_DNA"/>
</dbReference>
<evidence type="ECO:0000313" key="2">
    <source>
        <dbReference type="EMBL" id="GFH27697.1"/>
    </source>
</evidence>
<feature type="non-terminal residue" evidence="2">
    <location>
        <position position="1"/>
    </location>
</feature>
<proteinExistence type="predicted"/>
<evidence type="ECO:0000256" key="1">
    <source>
        <dbReference type="SAM" id="MobiDB-lite"/>
    </source>
</evidence>
<name>A0A6A0A5D7_HAELA</name>
<protein>
    <submittedName>
        <fullName evidence="2">OB_NTP_bind domain-containing protein</fullName>
    </submittedName>
</protein>
<gene>
    <name evidence="2" type="ORF">HaLaN_26063</name>
</gene>
<keyword evidence="3" id="KW-1185">Reference proteome</keyword>
<feature type="non-terminal residue" evidence="2">
    <location>
        <position position="94"/>
    </location>
</feature>
<feature type="compositionally biased region" description="Polar residues" evidence="1">
    <location>
        <begin position="65"/>
        <end position="82"/>
    </location>
</feature>
<dbReference type="Proteomes" id="UP000485058">
    <property type="component" value="Unassembled WGS sequence"/>
</dbReference>
<sequence>MEDPLSLPQPDAEQQEGGLFVPSKERHVFKAPPPKTSMLGLDKLAAAKRVETGQKHGKLVQLTYDTEQQEAPSTAASLSARQTRAENEDQEGQL</sequence>
<dbReference type="AlphaFoldDB" id="A0A6A0A5D7"/>
<feature type="region of interest" description="Disordered" evidence="1">
    <location>
        <begin position="65"/>
        <end position="94"/>
    </location>
</feature>
<comment type="caution">
    <text evidence="2">The sequence shown here is derived from an EMBL/GenBank/DDBJ whole genome shotgun (WGS) entry which is preliminary data.</text>
</comment>
<organism evidence="2 3">
    <name type="scientific">Haematococcus lacustris</name>
    <name type="common">Green alga</name>
    <name type="synonym">Haematococcus pluvialis</name>
    <dbReference type="NCBI Taxonomy" id="44745"/>
    <lineage>
        <taxon>Eukaryota</taxon>
        <taxon>Viridiplantae</taxon>
        <taxon>Chlorophyta</taxon>
        <taxon>core chlorophytes</taxon>
        <taxon>Chlorophyceae</taxon>
        <taxon>CS clade</taxon>
        <taxon>Chlamydomonadales</taxon>
        <taxon>Haematococcaceae</taxon>
        <taxon>Haematococcus</taxon>
    </lineage>
</organism>